<dbReference type="EMBL" id="KZ825901">
    <property type="protein sequence ID" value="PYH93068.1"/>
    <property type="molecule type" value="Genomic_DNA"/>
</dbReference>
<evidence type="ECO:0000313" key="1">
    <source>
        <dbReference type="EMBL" id="PYH93068.1"/>
    </source>
</evidence>
<dbReference type="Pfam" id="PF02423">
    <property type="entry name" value="OCD_Mu_crystall"/>
    <property type="match status" value="1"/>
</dbReference>
<dbReference type="VEuPathDB" id="FungiDB:BO71DRAFT_400058"/>
<gene>
    <name evidence="1" type="ORF">BO71DRAFT_400058</name>
</gene>
<dbReference type="PANTHER" id="PTHR13812:SF23">
    <property type="entry name" value="PRNX PROTEIN"/>
    <property type="match status" value="1"/>
</dbReference>
<dbReference type="InterPro" id="IPR036291">
    <property type="entry name" value="NAD(P)-bd_dom_sf"/>
</dbReference>
<dbReference type="Gene3D" id="3.30.1780.10">
    <property type="entry name" value="ornithine cyclodeaminase, domain 1"/>
    <property type="match status" value="1"/>
</dbReference>
<dbReference type="Proteomes" id="UP000247810">
    <property type="component" value="Unassembled WGS sequence"/>
</dbReference>
<keyword evidence="2" id="KW-1185">Reference proteome</keyword>
<reference evidence="1 2" key="1">
    <citation type="submission" date="2018-02" db="EMBL/GenBank/DDBJ databases">
        <title>The genomes of Aspergillus section Nigri reveals drivers in fungal speciation.</title>
        <authorList>
            <consortium name="DOE Joint Genome Institute"/>
            <person name="Vesth T.C."/>
            <person name="Nybo J."/>
            <person name="Theobald S."/>
            <person name="Brandl J."/>
            <person name="Frisvad J.C."/>
            <person name="Nielsen K.F."/>
            <person name="Lyhne E.K."/>
            <person name="Kogle M.E."/>
            <person name="Kuo A."/>
            <person name="Riley R."/>
            <person name="Clum A."/>
            <person name="Nolan M."/>
            <person name="Lipzen A."/>
            <person name="Salamov A."/>
            <person name="Henrissat B."/>
            <person name="Wiebenga A."/>
            <person name="De vries R.P."/>
            <person name="Grigoriev I.V."/>
            <person name="Mortensen U.H."/>
            <person name="Andersen M.R."/>
            <person name="Baker S.E."/>
        </authorList>
    </citation>
    <scope>NUCLEOTIDE SEQUENCE [LARGE SCALE GENOMIC DNA]</scope>
    <source>
        <strain evidence="1 2">CBS 707.79</strain>
    </source>
</reference>
<dbReference type="SUPFAM" id="SSF51735">
    <property type="entry name" value="NAD(P)-binding Rossmann-fold domains"/>
    <property type="match status" value="1"/>
</dbReference>
<dbReference type="AlphaFoldDB" id="A0A319DXW7"/>
<dbReference type="OrthoDB" id="41492at2759"/>
<evidence type="ECO:0000313" key="2">
    <source>
        <dbReference type="Proteomes" id="UP000247810"/>
    </source>
</evidence>
<dbReference type="PANTHER" id="PTHR13812">
    <property type="entry name" value="KETIMINE REDUCTASE MU-CRYSTALLIN"/>
    <property type="match status" value="1"/>
</dbReference>
<dbReference type="STRING" id="1448320.A0A319DXW7"/>
<dbReference type="InterPro" id="IPR003462">
    <property type="entry name" value="ODC_Mu_crystall"/>
</dbReference>
<dbReference type="InterPro" id="IPR023401">
    <property type="entry name" value="ODC_N"/>
</dbReference>
<name>A0A319DXW7_9EURO</name>
<protein>
    <submittedName>
        <fullName evidence="1">Proline utilization protein PrnX</fullName>
    </submittedName>
</protein>
<proteinExistence type="predicted"/>
<dbReference type="GO" id="GO:0005737">
    <property type="term" value="C:cytoplasm"/>
    <property type="evidence" value="ECO:0007669"/>
    <property type="project" value="TreeGrafter"/>
</dbReference>
<sequence length="348" mass="38648">MRLLPEPVVARILRQLTQKQCHGFLDAMCKSLTAVSSQSISSAADRLIHQPLRTTITTKEQNLSLFMPVSNTTSTGIKIVTASQTYGLVGVINVFSPEGKLQGLLSAAEITAFRTALAIMSLFIRCTTLKKDHIVIFGSGRQAEWHARLALLLVPEQVKRITFINRGRRRLQELEKDVITELRSTHPTIAMSILAKEDNPDYEEQLRTELASSDVIFSCTPATEPNFPYTYLQPFKPRFLSLIGSYKPHMREIDTETLLSGGGKIYVDSKEACLEESGELILAEVKEDQLVEIGELYGRSEKSQPLEVPEGCNVVFKCVGMGIMDLTIGNQLLEVGREKGLGMEVEGF</sequence>
<organism evidence="1 2">
    <name type="scientific">Aspergillus ellipticus CBS 707.79</name>
    <dbReference type="NCBI Taxonomy" id="1448320"/>
    <lineage>
        <taxon>Eukaryota</taxon>
        <taxon>Fungi</taxon>
        <taxon>Dikarya</taxon>
        <taxon>Ascomycota</taxon>
        <taxon>Pezizomycotina</taxon>
        <taxon>Eurotiomycetes</taxon>
        <taxon>Eurotiomycetidae</taxon>
        <taxon>Eurotiales</taxon>
        <taxon>Aspergillaceae</taxon>
        <taxon>Aspergillus</taxon>
        <taxon>Aspergillus subgen. Circumdati</taxon>
    </lineage>
</organism>
<dbReference type="Gene3D" id="3.40.50.720">
    <property type="entry name" value="NAD(P)-binding Rossmann-like Domain"/>
    <property type="match status" value="1"/>
</dbReference>
<accession>A0A319DXW7</accession>